<sequence>MYRGSAARSGTKKKKSIKRHPNPQGALLVPLFATFSFLLLDFLGPRHCGFAVSQNEMNSFYLVLLISF</sequence>
<protein>
    <submittedName>
        <fullName evidence="2">Uncharacterized protein</fullName>
    </submittedName>
</protein>
<feature type="region of interest" description="Disordered" evidence="1">
    <location>
        <begin position="1"/>
        <end position="23"/>
    </location>
</feature>
<dbReference type="Proteomes" id="UP000615446">
    <property type="component" value="Unassembled WGS sequence"/>
</dbReference>
<evidence type="ECO:0000313" key="3">
    <source>
        <dbReference type="Proteomes" id="UP000615446"/>
    </source>
</evidence>
<reference evidence="2" key="1">
    <citation type="submission" date="2019-10" db="EMBL/GenBank/DDBJ databases">
        <title>Conservation and host-specific expression of non-tandemly repeated heterogenous ribosome RNA gene in arbuscular mycorrhizal fungi.</title>
        <authorList>
            <person name="Maeda T."/>
            <person name="Kobayashi Y."/>
            <person name="Nakagawa T."/>
            <person name="Ezawa T."/>
            <person name="Yamaguchi K."/>
            <person name="Bino T."/>
            <person name="Nishimoto Y."/>
            <person name="Shigenobu S."/>
            <person name="Kawaguchi M."/>
        </authorList>
    </citation>
    <scope>NUCLEOTIDE SEQUENCE</scope>
    <source>
        <strain evidence="2">HR1</strain>
    </source>
</reference>
<feature type="compositionally biased region" description="Basic residues" evidence="1">
    <location>
        <begin position="10"/>
        <end position="21"/>
    </location>
</feature>
<name>A0A8H3LMB9_9GLOM</name>
<organism evidence="2 3">
    <name type="scientific">Rhizophagus clarus</name>
    <dbReference type="NCBI Taxonomy" id="94130"/>
    <lineage>
        <taxon>Eukaryota</taxon>
        <taxon>Fungi</taxon>
        <taxon>Fungi incertae sedis</taxon>
        <taxon>Mucoromycota</taxon>
        <taxon>Glomeromycotina</taxon>
        <taxon>Glomeromycetes</taxon>
        <taxon>Glomerales</taxon>
        <taxon>Glomeraceae</taxon>
        <taxon>Rhizophagus</taxon>
    </lineage>
</organism>
<comment type="caution">
    <text evidence="2">The sequence shown here is derived from an EMBL/GenBank/DDBJ whole genome shotgun (WGS) entry which is preliminary data.</text>
</comment>
<dbReference type="AlphaFoldDB" id="A0A8H3LMB9"/>
<accession>A0A8H3LMB9</accession>
<dbReference type="EMBL" id="BLAL01000178">
    <property type="protein sequence ID" value="GES88395.1"/>
    <property type="molecule type" value="Genomic_DNA"/>
</dbReference>
<evidence type="ECO:0000256" key="1">
    <source>
        <dbReference type="SAM" id="MobiDB-lite"/>
    </source>
</evidence>
<proteinExistence type="predicted"/>
<gene>
    <name evidence="2" type="ORF">RCL2_001534900</name>
</gene>
<evidence type="ECO:0000313" key="2">
    <source>
        <dbReference type="EMBL" id="GES88395.1"/>
    </source>
</evidence>